<dbReference type="InterPro" id="IPR013785">
    <property type="entry name" value="Aldolase_TIM"/>
</dbReference>
<dbReference type="Pfam" id="PF00215">
    <property type="entry name" value="OMPdecase"/>
    <property type="match status" value="1"/>
</dbReference>
<dbReference type="InterPro" id="IPR001754">
    <property type="entry name" value="OMPdeCOase_dom"/>
</dbReference>
<protein>
    <recommendedName>
        <fullName evidence="2">Orotidine 5'-phosphate decarboxylase domain-containing protein</fullName>
    </recommendedName>
</protein>
<reference evidence="4" key="1">
    <citation type="submission" date="2017-09" db="EMBL/GenBank/DDBJ databases">
        <title>Depth-based differentiation of microbial function through sediment-hosted aquifers and enrichment of novel symbionts in the deep terrestrial subsurface.</title>
        <authorList>
            <person name="Probst A.J."/>
            <person name="Ladd B."/>
            <person name="Jarett J.K."/>
            <person name="Geller-Mcgrath D.E."/>
            <person name="Sieber C.M.K."/>
            <person name="Emerson J.B."/>
            <person name="Anantharaman K."/>
            <person name="Thomas B.C."/>
            <person name="Malmstrom R."/>
            <person name="Stieglmeier M."/>
            <person name="Klingl A."/>
            <person name="Woyke T."/>
            <person name="Ryan C.M."/>
            <person name="Banfield J.F."/>
        </authorList>
    </citation>
    <scope>NUCLEOTIDE SEQUENCE [LARGE SCALE GENOMIC DNA]</scope>
</reference>
<keyword evidence="1" id="KW-0456">Lyase</keyword>
<feature type="domain" description="Orotidine 5'-phosphate decarboxylase" evidence="2">
    <location>
        <begin position="27"/>
        <end position="249"/>
    </location>
</feature>
<proteinExistence type="predicted"/>
<dbReference type="GO" id="GO:0006207">
    <property type="term" value="P:'de novo' pyrimidine nucleobase biosynthetic process"/>
    <property type="evidence" value="ECO:0007669"/>
    <property type="project" value="InterPro"/>
</dbReference>
<comment type="caution">
    <text evidence="3">The sequence shown here is derived from an EMBL/GenBank/DDBJ whole genome shotgun (WGS) entry which is preliminary data.</text>
</comment>
<evidence type="ECO:0000313" key="3">
    <source>
        <dbReference type="EMBL" id="PIY88743.1"/>
    </source>
</evidence>
<dbReference type="SUPFAM" id="SSF51366">
    <property type="entry name" value="Ribulose-phoshate binding barrel"/>
    <property type="match status" value="1"/>
</dbReference>
<accession>A0A2M7R6A4</accession>
<dbReference type="InterPro" id="IPR011060">
    <property type="entry name" value="RibuloseP-bd_barrel"/>
</dbReference>
<dbReference type="AlphaFoldDB" id="A0A2M7R6A4"/>
<dbReference type="Proteomes" id="UP000230767">
    <property type="component" value="Unassembled WGS sequence"/>
</dbReference>
<sequence length="259" mass="28110">MDVVKPFDKAKTERRREMKKLITQQKSVIPACDVMDLGKLEQIVMATSGVPGIGGYKVGLELVIQFGLPVVVERIRGHSQLPIIFDHQKGGTDIPELGQKFARVAKFSRADAVILFPFGGAATEREWIKACREEDLVVLVGGHMTQKEFLSNEGGFIAELGPEQIYAIAAENGVSNFVVPGNKAEFVLKYRHLLEKILGQGNFTLYAPGFIVQGGNISETGKVAGENWHAIVGSAIYKAEGVDNMRKAALEVTSQIAGG</sequence>
<evidence type="ECO:0000313" key="4">
    <source>
        <dbReference type="Proteomes" id="UP000230767"/>
    </source>
</evidence>
<dbReference type="GO" id="GO:0004590">
    <property type="term" value="F:orotidine-5'-phosphate decarboxylase activity"/>
    <property type="evidence" value="ECO:0007669"/>
    <property type="project" value="InterPro"/>
</dbReference>
<gene>
    <name evidence="3" type="ORF">COY73_02860</name>
</gene>
<evidence type="ECO:0000259" key="2">
    <source>
        <dbReference type="SMART" id="SM00934"/>
    </source>
</evidence>
<dbReference type="Gene3D" id="3.20.20.70">
    <property type="entry name" value="Aldolase class I"/>
    <property type="match status" value="1"/>
</dbReference>
<name>A0A2M7R6A4_9BACT</name>
<evidence type="ECO:0000256" key="1">
    <source>
        <dbReference type="ARBA" id="ARBA00023239"/>
    </source>
</evidence>
<organism evidence="3 4">
    <name type="scientific">Candidatus Nealsonbacteria bacterium CG_4_10_14_0_8_um_filter_37_14</name>
    <dbReference type="NCBI Taxonomy" id="1974684"/>
    <lineage>
        <taxon>Bacteria</taxon>
        <taxon>Candidatus Nealsoniibacteriota</taxon>
    </lineage>
</organism>
<dbReference type="EMBL" id="PFLW01000071">
    <property type="protein sequence ID" value="PIY88743.1"/>
    <property type="molecule type" value="Genomic_DNA"/>
</dbReference>
<dbReference type="SMART" id="SM00934">
    <property type="entry name" value="OMPdecase"/>
    <property type="match status" value="1"/>
</dbReference>